<dbReference type="PRINTS" id="PR00111">
    <property type="entry name" value="ABHYDROLASE"/>
</dbReference>
<dbReference type="Pfam" id="PF00561">
    <property type="entry name" value="Abhydrolase_1"/>
    <property type="match status" value="1"/>
</dbReference>
<dbReference type="SUPFAM" id="SSF53474">
    <property type="entry name" value="alpha/beta-Hydrolases"/>
    <property type="match status" value="1"/>
</dbReference>
<proteinExistence type="predicted"/>
<dbReference type="PANTHER" id="PTHR42977:SF3">
    <property type="entry name" value="AB HYDROLASE-1 DOMAIN-CONTAINING PROTEIN"/>
    <property type="match status" value="1"/>
</dbReference>
<dbReference type="InterPro" id="IPR000073">
    <property type="entry name" value="AB_hydrolase_1"/>
</dbReference>
<dbReference type="PRINTS" id="PR00412">
    <property type="entry name" value="EPOXHYDRLASE"/>
</dbReference>
<organism evidence="3">
    <name type="scientific">marine metagenome</name>
    <dbReference type="NCBI Taxonomy" id="408172"/>
    <lineage>
        <taxon>unclassified sequences</taxon>
        <taxon>metagenomes</taxon>
        <taxon>ecological metagenomes</taxon>
    </lineage>
</organism>
<keyword evidence="1" id="KW-0378">Hydrolase</keyword>
<dbReference type="AlphaFoldDB" id="A0A381NRH7"/>
<dbReference type="GO" id="GO:0004301">
    <property type="term" value="F:epoxide hydrolase activity"/>
    <property type="evidence" value="ECO:0007669"/>
    <property type="project" value="TreeGrafter"/>
</dbReference>
<evidence type="ECO:0000313" key="3">
    <source>
        <dbReference type="EMBL" id="SUZ56724.1"/>
    </source>
</evidence>
<dbReference type="NCBIfam" id="NF002043">
    <property type="entry name" value="PRK00870.1"/>
    <property type="match status" value="1"/>
</dbReference>
<dbReference type="EMBL" id="UINC01000521">
    <property type="protein sequence ID" value="SUZ56724.1"/>
    <property type="molecule type" value="Genomic_DNA"/>
</dbReference>
<gene>
    <name evidence="3" type="ORF">METZ01_LOCUS9578</name>
</gene>
<dbReference type="PANTHER" id="PTHR42977">
    <property type="entry name" value="HYDROLASE-RELATED"/>
    <property type="match status" value="1"/>
</dbReference>
<protein>
    <recommendedName>
        <fullName evidence="2">AB hydrolase-1 domain-containing protein</fullName>
    </recommendedName>
</protein>
<evidence type="ECO:0000259" key="2">
    <source>
        <dbReference type="Pfam" id="PF00561"/>
    </source>
</evidence>
<sequence length="341" mass="37955">VKYVRTPDSRFEDLPDFAFEPNYVFVPDHEGGELRMHYVDEGPADAEIILCLHGQPTWSFLYRHMVPIFTAAGYRVIAPDFVGFGRSDKPLERTDYTYANHVSWLASLVEQVGLQNITLVCQDWGGLIGLRYATQEPDRFARIVAANTGLPDAKDVDDDDIKSVSERMRAHYNSLPIYEEPQAMALGMMSDPQGMGFLHWVKFCADAPILRVSDVVRFSSGGNLGDNDAKAYDAPFPNDDSMAGARQFPSLVPLIPDNPAIPANRQAWNVLENWVKPFLTAFSDSDPVTSGAHVRFQESVPGAQNQRHVTIEGAGHFLQEQAPEALSEAVIEFIENNPLQT</sequence>
<dbReference type="Gene3D" id="3.40.50.1820">
    <property type="entry name" value="alpha/beta hydrolase"/>
    <property type="match status" value="1"/>
</dbReference>
<reference evidence="3" key="1">
    <citation type="submission" date="2018-05" db="EMBL/GenBank/DDBJ databases">
        <authorList>
            <person name="Lanie J.A."/>
            <person name="Ng W.-L."/>
            <person name="Kazmierczak K.M."/>
            <person name="Andrzejewski T.M."/>
            <person name="Davidsen T.M."/>
            <person name="Wayne K.J."/>
            <person name="Tettelin H."/>
            <person name="Glass J.I."/>
            <person name="Rusch D."/>
            <person name="Podicherti R."/>
            <person name="Tsui H.-C.T."/>
            <person name="Winkler M.E."/>
        </authorList>
    </citation>
    <scope>NUCLEOTIDE SEQUENCE</scope>
</reference>
<evidence type="ECO:0000256" key="1">
    <source>
        <dbReference type="ARBA" id="ARBA00022801"/>
    </source>
</evidence>
<name>A0A381NRH7_9ZZZZ</name>
<accession>A0A381NRH7</accession>
<dbReference type="InterPro" id="IPR029058">
    <property type="entry name" value="AB_hydrolase_fold"/>
</dbReference>
<dbReference type="InterPro" id="IPR051340">
    <property type="entry name" value="Haloalkane_dehalogenase"/>
</dbReference>
<dbReference type="InterPro" id="IPR000639">
    <property type="entry name" value="Epox_hydrolase-like"/>
</dbReference>
<feature type="non-terminal residue" evidence="3">
    <location>
        <position position="1"/>
    </location>
</feature>
<feature type="domain" description="AB hydrolase-1" evidence="2">
    <location>
        <begin position="48"/>
        <end position="323"/>
    </location>
</feature>